<organism evidence="7">
    <name type="scientific">Aegilops tauschii</name>
    <name type="common">Tausch's goatgrass</name>
    <name type="synonym">Aegilops squarrosa</name>
    <dbReference type="NCBI Taxonomy" id="37682"/>
    <lineage>
        <taxon>Eukaryota</taxon>
        <taxon>Viridiplantae</taxon>
        <taxon>Streptophyta</taxon>
        <taxon>Embryophyta</taxon>
        <taxon>Tracheophyta</taxon>
        <taxon>Spermatophyta</taxon>
        <taxon>Magnoliopsida</taxon>
        <taxon>Liliopsida</taxon>
        <taxon>Poales</taxon>
        <taxon>Poaceae</taxon>
        <taxon>BOP clade</taxon>
        <taxon>Pooideae</taxon>
        <taxon>Triticodae</taxon>
        <taxon>Triticeae</taxon>
        <taxon>Triticinae</taxon>
        <taxon>Aegilops</taxon>
    </lineage>
</organism>
<dbReference type="AlphaFoldDB" id="M8CQ62"/>
<dbReference type="Gene3D" id="3.90.1200.10">
    <property type="match status" value="1"/>
</dbReference>
<accession>M8CQ62</accession>
<protein>
    <recommendedName>
        <fullName evidence="8">JmjC domain-containing protein</fullName>
    </recommendedName>
</protein>
<dbReference type="InterPro" id="IPR036047">
    <property type="entry name" value="F-box-like_dom_sf"/>
</dbReference>
<dbReference type="GO" id="GO:0005634">
    <property type="term" value="C:nucleus"/>
    <property type="evidence" value="ECO:0007669"/>
    <property type="project" value="UniProtKB-SubCell"/>
</dbReference>
<proteinExistence type="inferred from homology"/>
<dbReference type="InterPro" id="IPR041667">
    <property type="entry name" value="Cupin_8"/>
</dbReference>
<keyword evidence="4" id="KW-0560">Oxidoreductase</keyword>
<evidence type="ECO:0000256" key="5">
    <source>
        <dbReference type="ARBA" id="ARBA00023004"/>
    </source>
</evidence>
<evidence type="ECO:0000313" key="7">
    <source>
        <dbReference type="EnsemblPlants" id="EMT25741"/>
    </source>
</evidence>
<dbReference type="Pfam" id="PF12937">
    <property type="entry name" value="F-box-like"/>
    <property type="match status" value="1"/>
</dbReference>
<dbReference type="PANTHER" id="PTHR12480">
    <property type="entry name" value="ARGININE DEMETHYLASE AND LYSYL-HYDROXYLASE JMJD"/>
    <property type="match status" value="1"/>
</dbReference>
<dbReference type="PROSITE" id="PS51184">
    <property type="entry name" value="JMJC"/>
    <property type="match status" value="1"/>
</dbReference>
<dbReference type="GO" id="GO:0046872">
    <property type="term" value="F:metal ion binding"/>
    <property type="evidence" value="ECO:0007669"/>
    <property type="project" value="UniProtKB-KW"/>
</dbReference>
<dbReference type="FunFam" id="2.60.120.650:FF:000045">
    <property type="entry name" value="F-box protein At1g78280"/>
    <property type="match status" value="1"/>
</dbReference>
<dbReference type="InterPro" id="IPR050910">
    <property type="entry name" value="JMJD6_ArgDemeth/LysHydrox"/>
</dbReference>
<dbReference type="SUPFAM" id="SSF51197">
    <property type="entry name" value="Clavaminate synthase-like"/>
    <property type="match status" value="1"/>
</dbReference>
<dbReference type="SMART" id="SM00558">
    <property type="entry name" value="JmjC"/>
    <property type="match status" value="1"/>
</dbReference>
<dbReference type="InterPro" id="IPR003347">
    <property type="entry name" value="JmjC_dom"/>
</dbReference>
<evidence type="ECO:0000256" key="2">
    <source>
        <dbReference type="ARBA" id="ARBA00006801"/>
    </source>
</evidence>
<dbReference type="PROSITE" id="PS50181">
    <property type="entry name" value="FBOX"/>
    <property type="match status" value="1"/>
</dbReference>
<dbReference type="Pfam" id="PF13621">
    <property type="entry name" value="Cupin_8"/>
    <property type="match status" value="1"/>
</dbReference>
<evidence type="ECO:0000256" key="1">
    <source>
        <dbReference type="ARBA" id="ARBA00004123"/>
    </source>
</evidence>
<dbReference type="ExpressionAtlas" id="M8CQ62">
    <property type="expression patterns" value="baseline"/>
</dbReference>
<dbReference type="InterPro" id="IPR011009">
    <property type="entry name" value="Kinase-like_dom_sf"/>
</dbReference>
<dbReference type="SUPFAM" id="SSF56112">
    <property type="entry name" value="Protein kinase-like (PK-like)"/>
    <property type="match status" value="1"/>
</dbReference>
<dbReference type="GO" id="GO:0016491">
    <property type="term" value="F:oxidoreductase activity"/>
    <property type="evidence" value="ECO:0007669"/>
    <property type="project" value="UniProtKB-KW"/>
</dbReference>
<keyword evidence="3" id="KW-0479">Metal-binding</keyword>
<evidence type="ECO:0000256" key="4">
    <source>
        <dbReference type="ARBA" id="ARBA00023002"/>
    </source>
</evidence>
<comment type="similarity">
    <text evidence="2">Belongs to the JARID1 histone demethylase family.</text>
</comment>
<dbReference type="EnsemblPlants" id="EMT25741">
    <property type="protein sequence ID" value="EMT25741"/>
    <property type="gene ID" value="F775_12337"/>
</dbReference>
<name>M8CQ62_AEGTA</name>
<evidence type="ECO:0008006" key="8">
    <source>
        <dbReference type="Google" id="ProtNLM"/>
    </source>
</evidence>
<comment type="subcellular location">
    <subcellularLocation>
        <location evidence="1">Nucleus</location>
    </subcellularLocation>
</comment>
<sequence length="1093" mass="123641">MESAGNGRRDAALGGLAVLPDELLCAVVDLLQPTDIGRLACVSSVMYILCNEEPLWMSKYLSVGGHFEYKGSWKKTTLARLNLCSENSELEQKARHFDGFNSLYLYRRWYRCFTTLSSYSFDNGHVERKDDLSLDHFRSQYDGKGPVLLGKLADSWPARTKWSMQQLVHDYGEVTFRISQRSPKKIIMKLKDYVSYMELQHDEDPLYIFDDKFGESAPALLEDYRVPHLFQEDLFDVLDYEQRPAFRWFIIGPERSGASWHVDPGLTSAWNTLLCGRKRWALYPPGRVPGGVTVHVSAEDGDVDIETPTSLQWWLDIYPHLAEHEKPLECTQLPGETIFVPSGWWHCVLNLETTVAVTQNFVNQSNFEHVCLDMAPGHCHKGVCRAGLLAVPGKSVGDMENHPPGTITWNHNDMTSTEERLKGLGSVTASNSESQCSSFEFSDVDKSLENQVFSYDIGFLSQFLEKEKDHYTSVWSPTNPIGQREAREWLRRLWVLKPELRGLIWKGACLAINVDKWYACLEEIRACHSLPAPSEDEKLPVGTGSNPVFIVSDNVIKINAEGGLGYSAHGLGTELEFYDLLRKVGSPLINHIPEIIASGFLVYEDGVYRTVPWNGKGMPDVLAKYYPLELSYANSCFPLGLWSKQQFGMDGSAESSNRPIWPYMVTRKCKGDIFAHVRDTLSKADLLNLASSLGVQMRNIHLLPLPHGESLPEPEDNNVKDSDPPEWKQVISTLNRRKNNIKKHLANWGGTVPTVLIEKAEEYLPPDMSSLIKLVKDDDGDSVYTFPSWIHSDIMDDNILTQRAPEMGSLTDTKSTGDGDLEKLNEIHIIDFSDLSIGDPLCDLIPLHLDVFRGDIDLLREYLRSYQLPFLRGKSNNDIYKSVQSSKFSTAAYRAMCYCILHDDNVLAAIFGLWKELRNATSWEEIEHLWLWRIANGEGGPWLRMIQHKYLRGQPLSFCQRSGGSQFWQSIIQLLPVLRIGTSIEIGSGTATLFWFDRWAGDSPLAARFPDLVSMAVAPQISVATALIDLGQLAFRRPFGPAEIEDWQELLDCIALHEPELSTDDDRARWRLEPSGQFSTKSLYLAIALAWRP</sequence>
<dbReference type="PANTHER" id="PTHR12480:SF35">
    <property type="entry name" value="TRANSCRIPTION FACTOR JUMONJI, JMJC DOMAIN-CONTAINING PROTEIN"/>
    <property type="match status" value="1"/>
</dbReference>
<dbReference type="Gene3D" id="1.20.1280.50">
    <property type="match status" value="1"/>
</dbReference>
<dbReference type="Gene3D" id="2.60.120.650">
    <property type="entry name" value="Cupin"/>
    <property type="match status" value="1"/>
</dbReference>
<evidence type="ECO:0000256" key="3">
    <source>
        <dbReference type="ARBA" id="ARBA00022723"/>
    </source>
</evidence>
<dbReference type="GO" id="GO:0005737">
    <property type="term" value="C:cytoplasm"/>
    <property type="evidence" value="ECO:0007669"/>
    <property type="project" value="TreeGrafter"/>
</dbReference>
<dbReference type="SUPFAM" id="SSF81383">
    <property type="entry name" value="F-box domain"/>
    <property type="match status" value="1"/>
</dbReference>
<reference evidence="7" key="1">
    <citation type="submission" date="2015-06" db="UniProtKB">
        <authorList>
            <consortium name="EnsemblPlants"/>
        </authorList>
    </citation>
    <scope>IDENTIFICATION</scope>
</reference>
<evidence type="ECO:0000256" key="6">
    <source>
        <dbReference type="ARBA" id="ARBA00023242"/>
    </source>
</evidence>
<dbReference type="InterPro" id="IPR001810">
    <property type="entry name" value="F-box_dom"/>
</dbReference>
<keyword evidence="6" id="KW-0539">Nucleus</keyword>
<keyword evidence="5" id="KW-0408">Iron</keyword>